<evidence type="ECO:0000313" key="4">
    <source>
        <dbReference type="EMBL" id="KAJ8249901.1"/>
    </source>
</evidence>
<feature type="region of interest" description="Disordered" evidence="2">
    <location>
        <begin position="1113"/>
        <end position="1144"/>
    </location>
</feature>
<feature type="compositionally biased region" description="Polar residues" evidence="2">
    <location>
        <begin position="1030"/>
        <end position="1044"/>
    </location>
</feature>
<feature type="compositionally biased region" description="Polar residues" evidence="2">
    <location>
        <begin position="1732"/>
        <end position="1750"/>
    </location>
</feature>
<feature type="compositionally biased region" description="Polar residues" evidence="2">
    <location>
        <begin position="1622"/>
        <end position="1633"/>
    </location>
</feature>
<dbReference type="Pfam" id="PF14580">
    <property type="entry name" value="LRR_9"/>
    <property type="match status" value="1"/>
</dbReference>
<evidence type="ECO:0000313" key="5">
    <source>
        <dbReference type="Proteomes" id="UP001152803"/>
    </source>
</evidence>
<dbReference type="Gene3D" id="3.40.50.300">
    <property type="entry name" value="P-loop containing nucleotide triphosphate hydrolases"/>
    <property type="match status" value="1"/>
</dbReference>
<dbReference type="Pfam" id="PF15259">
    <property type="entry name" value="GTSE1_N"/>
    <property type="match status" value="1"/>
</dbReference>
<feature type="compositionally biased region" description="Polar residues" evidence="2">
    <location>
        <begin position="903"/>
        <end position="912"/>
    </location>
</feature>
<dbReference type="OrthoDB" id="6334211at2759"/>
<keyword evidence="5" id="KW-1185">Reference proteome</keyword>
<feature type="compositionally biased region" description="Polar residues" evidence="2">
    <location>
        <begin position="545"/>
        <end position="554"/>
    </location>
</feature>
<feature type="compositionally biased region" description="Polar residues" evidence="2">
    <location>
        <begin position="883"/>
        <end position="892"/>
    </location>
</feature>
<dbReference type="InterPro" id="IPR027417">
    <property type="entry name" value="P-loop_NTPase"/>
</dbReference>
<dbReference type="EMBL" id="JAFJMO010000019">
    <property type="protein sequence ID" value="KAJ8249901.1"/>
    <property type="molecule type" value="Genomic_DNA"/>
</dbReference>
<feature type="compositionally biased region" description="Acidic residues" evidence="2">
    <location>
        <begin position="1129"/>
        <end position="1144"/>
    </location>
</feature>
<protein>
    <recommendedName>
        <fullName evidence="3">Guanylate kinase-like domain-containing protein</fullName>
    </recommendedName>
</protein>
<dbReference type="PROSITE" id="PS50052">
    <property type="entry name" value="GUANYLATE_KINASE_2"/>
    <property type="match status" value="1"/>
</dbReference>
<feature type="compositionally biased region" description="Low complexity" evidence="2">
    <location>
        <begin position="1774"/>
        <end position="1795"/>
    </location>
</feature>
<feature type="region of interest" description="Disordered" evidence="2">
    <location>
        <begin position="729"/>
        <end position="781"/>
    </location>
</feature>
<proteinExistence type="predicted"/>
<feature type="compositionally biased region" description="Polar residues" evidence="2">
    <location>
        <begin position="923"/>
        <end position="932"/>
    </location>
</feature>
<feature type="region of interest" description="Disordered" evidence="2">
    <location>
        <begin position="786"/>
        <end position="805"/>
    </location>
</feature>
<dbReference type="SUPFAM" id="SSF52540">
    <property type="entry name" value="P-loop containing nucleoside triphosphate hydrolases"/>
    <property type="match status" value="1"/>
</dbReference>
<feature type="compositionally biased region" description="Basic and acidic residues" evidence="2">
    <location>
        <begin position="1760"/>
        <end position="1773"/>
    </location>
</feature>
<feature type="region of interest" description="Disordered" evidence="2">
    <location>
        <begin position="320"/>
        <end position="700"/>
    </location>
</feature>
<accession>A0A9Q1HN38</accession>
<dbReference type="InterPro" id="IPR008144">
    <property type="entry name" value="Guanylate_kin-like_dom"/>
</dbReference>
<dbReference type="InterPro" id="IPR032675">
    <property type="entry name" value="LRR_dom_sf"/>
</dbReference>
<name>A0A9Q1HN38_CONCO</name>
<dbReference type="Pfam" id="PF00625">
    <property type="entry name" value="Guanylate_kin"/>
    <property type="match status" value="1"/>
</dbReference>
<sequence>MNIHVGHQVPVLLCELPETRSETRSSVLVLESRRSRRVCWGPHSWSWRAAGPWGSNNTVFEKNIRSVVWDKLCKLTVIQHDVEVNNSAPIRQHPYRVNAAKRAAMKKRMEDCIDNIGSARYYNVLAFGMRNAPATFQSAPVLAAPEFALPFKLEVDASALGAGAVLLQEDAGGIDHPIYEAINHFHSLSLLSIIIALALGQLDCPSWAQMGVACSVVVKAKDWDPQDFVTLSEEKFDFDLPMSPASENGDAEDEDEVFVGPVGHKEKCISVGLEKHRPQPSGSGGPLSLELGSWSPLSGDKFEQIIQEAHLLARQIGENGGQEPVAGETGSAPAVTAPAPAGERPELFVEDPEAKLSTLGRDSPLKQLPPAIQQRLLKAGGLNSPRPARAPSKTGSPLQAPQPRAALRGKMGLSGGRGLLPNRPAVPGVNQRSKAKLPPPDTSRLQPPDKGGARQRRGPLHRPLSSAGSSEDLLSDASMDSLNTSLPDRRLRPGPRKTGQPPAMKAGPMLNLRTADKRNHSSSSSSSVSSLNSSLSVSPSGKGVFNTSLSSVASSARFKAPVGVGRPPGATLTTSSKPGASSVRCRAEGEEAKRPPETAMSNPAKKRNPAPPNLTPAKRPAQRAGSVPNVSALTPAAAAKGAKPKLFVAPTPKGPAGGPRRSEVRSPDMSRIMKPKKPMSVSSSESIFPKSGLAAPEGLQTPTVVGKSDLALPRRSLAVSTPVNRRVSGIPTMAAKGKRLSQAFEGPGLPGSARKISQASQALEGPGLPGSARKISQASPVQLKVIQRPGGLGPKAFPREEASCGATFQPRSLAFSVEDEPGLSTVPSTPEPHPAGHCVPDQGTENRDTPESSVERQDGPESSLENRKTTESSIERQDGPESSLENQKTTESSIERQDGPESSLENQKTTESSIDRQDGPESSLENQKTTESSIDRQDGPESSLENQKTTESSVEGQDGPESSLENRKTTESSVESRKTTESSVQSHQTSESSMEGHMSPESSMEIQHGYSPASCTENRNALESGKENENSSSQQPGRRSQTDAMKTPEGQEVLLVDAPVLVLKPEEKLLIDLLNTPDLIKTAPMKPSGGQLIDLSSPLITWRSVGFPQATSTLQVPASSSALEMPPASEEEDGGNPKEDDGELTEEDVAGCLYDLGPCATGLEFTYRSLSVPGRNLTDISILDSYVHLQRLEVSHNKIKDLSCVSHMPYLIFLDASHNEISKFFGFRPPKNLKEVDLSYNQMSEMKVLSAYSSLCKLNLDHNSFREIRGLEMCSSLTHLSLANNRIFQLKGLDKLPLIELRLKGNHIRKIENIEKIGTLQTLDLASNKIQGLSGLQNLNLLGSLNLEGNPVGDIKETKHLHDLPLLRELNLQRNPVQDEVDYRLAVVFLLQQLSMLDQRDVTAEEKVSAVNKYDPPPEVTAARDHMMHVVYQLRQPQVIFDSLHTPYPMLVLAGPQACGKRELAHRLCQDFSHFFAYGICHTTRCPYFGEEEGSDYHFVSEEQFQDMIHGGKFIQTVQYGGQRYGLSREAIEEVAREGLACCVHMELEGYRKSLRRRGLYTVEQMDSAVVRIDSYVRLNREHPGYFDNVITCDDIGEAYSTLCQVVREYLGLEEQGGGISSRATPENPSTGDSLMDARALGGHTPGTGLGEQTDVSRKLYSKVQQRLAPPKSPAEVASLQKKQQLAREALNGKSPGAYTQPMRVSLTAPGSIAVQAPPSPVPPEPSENNSLQESHADSAQSSPRDSTQGGERGAGDLPEPAHDPDSLRDHTESASTPRTASSPSVQSESASASARPGSNVKPVLPPIPSGRKTATPKLAPSWLQLHTEDRGSIPGPELGRLSWSGVTGSPLCGRDLAGLADRRAQQRPPVASESRSRRAVRRDGSSVPTNTRPVPSQWPVVKGFWKYRMEKMRLTNFRRVTTSVTVSDAHSVNRASLECLPYCLYSVSWKIPIRADISRAKERRQEG</sequence>
<feature type="compositionally biased region" description="Basic and acidic residues" evidence="2">
    <location>
        <begin position="964"/>
        <end position="980"/>
    </location>
</feature>
<dbReference type="PANTHER" id="PTHR23117">
    <property type="entry name" value="GUANYLATE KINASE-RELATED"/>
    <property type="match status" value="1"/>
</dbReference>
<dbReference type="InterPro" id="IPR043502">
    <property type="entry name" value="DNA/RNA_pol_sf"/>
</dbReference>
<dbReference type="Proteomes" id="UP001152803">
    <property type="component" value="Unassembled WGS sequence"/>
</dbReference>
<dbReference type="SUPFAM" id="SSF56672">
    <property type="entry name" value="DNA/RNA polymerases"/>
    <property type="match status" value="1"/>
</dbReference>
<dbReference type="InterPro" id="IPR001611">
    <property type="entry name" value="Leu-rich_rpt"/>
</dbReference>
<evidence type="ECO:0000259" key="3">
    <source>
        <dbReference type="PROSITE" id="PS50052"/>
    </source>
</evidence>
<dbReference type="FunFam" id="3.80.10.10:FF:000238">
    <property type="entry name" value="Leucine rich repeats and guanylate kinase domain containing"/>
    <property type="match status" value="1"/>
</dbReference>
<feature type="region of interest" description="Disordered" evidence="2">
    <location>
        <begin position="1617"/>
        <end position="1684"/>
    </location>
</feature>
<gene>
    <name evidence="4" type="ORF">COCON_G00231170</name>
</gene>
<organism evidence="4 5">
    <name type="scientific">Conger conger</name>
    <name type="common">Conger eel</name>
    <name type="synonym">Muraena conger</name>
    <dbReference type="NCBI Taxonomy" id="82655"/>
    <lineage>
        <taxon>Eukaryota</taxon>
        <taxon>Metazoa</taxon>
        <taxon>Chordata</taxon>
        <taxon>Craniata</taxon>
        <taxon>Vertebrata</taxon>
        <taxon>Euteleostomi</taxon>
        <taxon>Actinopterygii</taxon>
        <taxon>Neopterygii</taxon>
        <taxon>Teleostei</taxon>
        <taxon>Anguilliformes</taxon>
        <taxon>Congridae</taxon>
        <taxon>Conger</taxon>
    </lineage>
</organism>
<comment type="caution">
    <text evidence="4">The sequence shown here is derived from an EMBL/GenBank/DDBJ whole genome shotgun (WGS) entry which is preliminary data.</text>
</comment>
<dbReference type="SUPFAM" id="SSF52058">
    <property type="entry name" value="L domain-like"/>
    <property type="match status" value="1"/>
</dbReference>
<dbReference type="SMART" id="SM00365">
    <property type="entry name" value="LRR_SD22"/>
    <property type="match status" value="5"/>
</dbReference>
<feature type="region of interest" description="Disordered" evidence="2">
    <location>
        <begin position="1713"/>
        <end position="1816"/>
    </location>
</feature>
<evidence type="ECO:0000256" key="1">
    <source>
        <dbReference type="ARBA" id="ARBA00022679"/>
    </source>
</evidence>
<reference evidence="4" key="1">
    <citation type="journal article" date="2023" name="Science">
        <title>Genome structures resolve the early diversification of teleost fishes.</title>
        <authorList>
            <person name="Parey E."/>
            <person name="Louis A."/>
            <person name="Montfort J."/>
            <person name="Bouchez O."/>
            <person name="Roques C."/>
            <person name="Iampietro C."/>
            <person name="Lluch J."/>
            <person name="Castinel A."/>
            <person name="Donnadieu C."/>
            <person name="Desvignes T."/>
            <person name="Floi Bucao C."/>
            <person name="Jouanno E."/>
            <person name="Wen M."/>
            <person name="Mejri S."/>
            <person name="Dirks R."/>
            <person name="Jansen H."/>
            <person name="Henkel C."/>
            <person name="Chen W.J."/>
            <person name="Zahm M."/>
            <person name="Cabau C."/>
            <person name="Klopp C."/>
            <person name="Thompson A.W."/>
            <person name="Robinson-Rechavi M."/>
            <person name="Braasch I."/>
            <person name="Lecointre G."/>
            <person name="Bobe J."/>
            <person name="Postlethwait J.H."/>
            <person name="Berthelot C."/>
            <person name="Roest Crollius H."/>
            <person name="Guiguen Y."/>
        </authorList>
    </citation>
    <scope>NUCLEOTIDE SEQUENCE</scope>
    <source>
        <strain evidence="4">Concon-B</strain>
    </source>
</reference>
<feature type="compositionally biased region" description="Basic and acidic residues" evidence="2">
    <location>
        <begin position="844"/>
        <end position="879"/>
    </location>
</feature>
<dbReference type="GO" id="GO:0005829">
    <property type="term" value="C:cytosol"/>
    <property type="evidence" value="ECO:0007669"/>
    <property type="project" value="TreeGrafter"/>
</dbReference>
<feature type="region of interest" description="Disordered" evidence="2">
    <location>
        <begin position="1860"/>
        <end position="1895"/>
    </location>
</feature>
<feature type="domain" description="Guanylate kinase-like" evidence="3">
    <location>
        <begin position="1448"/>
        <end position="1608"/>
    </location>
</feature>
<dbReference type="InterPro" id="IPR032768">
    <property type="entry name" value="GTSE1_N"/>
</dbReference>
<dbReference type="PANTHER" id="PTHR23117:SF18">
    <property type="entry name" value="LEUCINE-RICH REPEAT AND GUANYLATE KINASE DOMAIN-CONTAINING PROTEIN"/>
    <property type="match status" value="1"/>
</dbReference>
<evidence type="ECO:0000256" key="2">
    <source>
        <dbReference type="SAM" id="MobiDB-lite"/>
    </source>
</evidence>
<feature type="compositionally biased region" description="Low complexity" evidence="2">
    <location>
        <begin position="981"/>
        <end position="993"/>
    </location>
</feature>
<feature type="compositionally biased region" description="Polar residues" evidence="2">
    <location>
        <begin position="943"/>
        <end position="955"/>
    </location>
</feature>
<dbReference type="InterPro" id="IPR041577">
    <property type="entry name" value="RT_RNaseH_2"/>
</dbReference>
<feature type="compositionally biased region" description="Polar residues" evidence="2">
    <location>
        <begin position="1113"/>
        <end position="1122"/>
    </location>
</feature>
<dbReference type="GO" id="GO:0004385">
    <property type="term" value="F:GMP kinase activity"/>
    <property type="evidence" value="ECO:0007669"/>
    <property type="project" value="TreeGrafter"/>
</dbReference>
<dbReference type="Gene3D" id="3.80.10.10">
    <property type="entry name" value="Ribonuclease Inhibitor"/>
    <property type="match status" value="2"/>
</dbReference>
<keyword evidence="1" id="KW-0808">Transferase</keyword>
<feature type="compositionally biased region" description="Basic and acidic residues" evidence="2">
    <location>
        <begin position="585"/>
        <end position="596"/>
    </location>
</feature>
<dbReference type="PROSITE" id="PS51450">
    <property type="entry name" value="LRR"/>
    <property type="match status" value="4"/>
</dbReference>
<dbReference type="CDD" id="cd00071">
    <property type="entry name" value="GMPK"/>
    <property type="match status" value="1"/>
</dbReference>
<dbReference type="InterPro" id="IPR008145">
    <property type="entry name" value="GK/Ca_channel_bsu"/>
</dbReference>
<feature type="compositionally biased region" description="Low complexity" evidence="2">
    <location>
        <begin position="635"/>
        <end position="645"/>
    </location>
</feature>
<feature type="region of interest" description="Disordered" evidence="2">
    <location>
        <begin position="810"/>
        <end position="1051"/>
    </location>
</feature>
<dbReference type="SMART" id="SM00072">
    <property type="entry name" value="GuKc"/>
    <property type="match status" value="1"/>
</dbReference>
<dbReference type="Pfam" id="PF17919">
    <property type="entry name" value="RT_RNaseH_2"/>
    <property type="match status" value="1"/>
</dbReference>
<feature type="compositionally biased region" description="Low complexity" evidence="2">
    <location>
        <begin position="521"/>
        <end position="540"/>
    </location>
</feature>